<evidence type="ECO:0000256" key="3">
    <source>
        <dbReference type="ARBA" id="ARBA00022737"/>
    </source>
</evidence>
<evidence type="ECO:0000256" key="1">
    <source>
        <dbReference type="ARBA" id="ARBA00004123"/>
    </source>
</evidence>
<dbReference type="PROSITE" id="PS00478">
    <property type="entry name" value="LIM_DOMAIN_1"/>
    <property type="match status" value="1"/>
</dbReference>
<protein>
    <submittedName>
        <fullName evidence="15">Uncharacterized protein</fullName>
    </submittedName>
</protein>
<keyword evidence="5 10" id="KW-0440">LIM domain</keyword>
<feature type="domain" description="Homeobox" evidence="14">
    <location>
        <begin position="213"/>
        <end position="263"/>
    </location>
</feature>
<evidence type="ECO:0000256" key="8">
    <source>
        <dbReference type="ARBA" id="ARBA00023242"/>
    </source>
</evidence>
<dbReference type="STRING" id="188477.A0A433TNQ5"/>
<organism evidence="15 16">
    <name type="scientific">Elysia chlorotica</name>
    <name type="common">Eastern emerald elysia</name>
    <name type="synonym">Sea slug</name>
    <dbReference type="NCBI Taxonomy" id="188477"/>
    <lineage>
        <taxon>Eukaryota</taxon>
        <taxon>Metazoa</taxon>
        <taxon>Spiralia</taxon>
        <taxon>Lophotrochozoa</taxon>
        <taxon>Mollusca</taxon>
        <taxon>Gastropoda</taxon>
        <taxon>Heterobranchia</taxon>
        <taxon>Euthyneura</taxon>
        <taxon>Panpulmonata</taxon>
        <taxon>Sacoglossa</taxon>
        <taxon>Placobranchoidea</taxon>
        <taxon>Plakobranchidae</taxon>
        <taxon>Elysia</taxon>
    </lineage>
</organism>
<dbReference type="SUPFAM" id="SSF57716">
    <property type="entry name" value="Glucocorticoid receptor-like (DNA-binding domain)"/>
    <property type="match status" value="2"/>
</dbReference>
<dbReference type="GO" id="GO:0046872">
    <property type="term" value="F:metal ion binding"/>
    <property type="evidence" value="ECO:0007669"/>
    <property type="project" value="UniProtKB-KW"/>
</dbReference>
<dbReference type="InterPro" id="IPR009057">
    <property type="entry name" value="Homeodomain-like_sf"/>
</dbReference>
<dbReference type="Pfam" id="PF00046">
    <property type="entry name" value="Homeodomain"/>
    <property type="match status" value="1"/>
</dbReference>
<comment type="subcellular location">
    <subcellularLocation>
        <location evidence="1 9 11">Nucleus</location>
    </subcellularLocation>
</comment>
<gene>
    <name evidence="15" type="ORF">EGW08_009083</name>
</gene>
<evidence type="ECO:0000313" key="16">
    <source>
        <dbReference type="Proteomes" id="UP000271974"/>
    </source>
</evidence>
<dbReference type="SUPFAM" id="SSF46689">
    <property type="entry name" value="Homeodomain-like"/>
    <property type="match status" value="1"/>
</dbReference>
<evidence type="ECO:0000256" key="10">
    <source>
        <dbReference type="PROSITE-ProRule" id="PRU00125"/>
    </source>
</evidence>
<feature type="region of interest" description="Disordered" evidence="12">
    <location>
        <begin position="456"/>
        <end position="502"/>
    </location>
</feature>
<evidence type="ECO:0000256" key="6">
    <source>
        <dbReference type="ARBA" id="ARBA00023125"/>
    </source>
</evidence>
<proteinExistence type="predicted"/>
<dbReference type="PROSITE" id="PS50071">
    <property type="entry name" value="HOMEOBOX_2"/>
    <property type="match status" value="1"/>
</dbReference>
<name>A0A433TNQ5_ELYCH</name>
<dbReference type="PROSITE" id="PS50023">
    <property type="entry name" value="LIM_DOMAIN_2"/>
    <property type="match status" value="2"/>
</dbReference>
<evidence type="ECO:0000256" key="11">
    <source>
        <dbReference type="RuleBase" id="RU000682"/>
    </source>
</evidence>
<dbReference type="CDD" id="cd00086">
    <property type="entry name" value="homeodomain"/>
    <property type="match status" value="1"/>
</dbReference>
<feature type="DNA-binding region" description="Homeobox" evidence="9">
    <location>
        <begin position="215"/>
        <end position="264"/>
    </location>
</feature>
<evidence type="ECO:0000259" key="13">
    <source>
        <dbReference type="PROSITE" id="PS50023"/>
    </source>
</evidence>
<keyword evidence="3" id="KW-0677">Repeat</keyword>
<keyword evidence="4 10" id="KW-0862">Zinc</keyword>
<dbReference type="Pfam" id="PF00412">
    <property type="entry name" value="LIM"/>
    <property type="match status" value="2"/>
</dbReference>
<dbReference type="GO" id="GO:0000981">
    <property type="term" value="F:DNA-binding transcription factor activity, RNA polymerase II-specific"/>
    <property type="evidence" value="ECO:0007669"/>
    <property type="project" value="TreeGrafter"/>
</dbReference>
<feature type="region of interest" description="Disordered" evidence="12">
    <location>
        <begin position="184"/>
        <end position="212"/>
    </location>
</feature>
<dbReference type="AlphaFoldDB" id="A0A433TNQ5"/>
<evidence type="ECO:0000256" key="4">
    <source>
        <dbReference type="ARBA" id="ARBA00022833"/>
    </source>
</evidence>
<feature type="compositionally biased region" description="Polar residues" evidence="12">
    <location>
        <begin position="185"/>
        <end position="212"/>
    </location>
</feature>
<feature type="compositionally biased region" description="Low complexity" evidence="12">
    <location>
        <begin position="416"/>
        <end position="433"/>
    </location>
</feature>
<keyword evidence="8 9" id="KW-0539">Nucleus</keyword>
<keyword evidence="2 10" id="KW-0479">Metal-binding</keyword>
<dbReference type="SMART" id="SM00389">
    <property type="entry name" value="HOX"/>
    <property type="match status" value="1"/>
</dbReference>
<evidence type="ECO:0000259" key="14">
    <source>
        <dbReference type="PROSITE" id="PS50071"/>
    </source>
</evidence>
<comment type="caution">
    <text evidence="15">The sequence shown here is derived from an EMBL/GenBank/DDBJ whole genome shotgun (WGS) entry which is preliminary data.</text>
</comment>
<feature type="compositionally biased region" description="Basic residues" evidence="12">
    <location>
        <begin position="547"/>
        <end position="560"/>
    </location>
</feature>
<feature type="domain" description="LIM zinc-binding" evidence="13">
    <location>
        <begin position="120"/>
        <end position="183"/>
    </location>
</feature>
<sequence length="580" mass="63580">MMTAGQDILAAPEPNAIFPGACAPLQGPLPGDPDGRGHNSASPALPMAAGFPGQTLHVGPSLCSGCSQPILDQFVLQLEGHPWHAGCLRCQVCNAPLSHLCYSGNSRLLCQEDFFRIFGATCSSCREVIAPSAVVRRAHDNVYHQECFRCSVCRRELCTGDEFYLGQDGALCCKEDFMASREGDNLSQEENLNSKDPLSTSKSLPINPDLSSSENRQNLLIQRFSENPKPSTAEMEAMASMLGMEPASLRLWFRKRRAIAKRMGDNSNNSCGDGRTNMVTAPTGGYPLPIVNKAISLEATPETASAANHILNPAHLLHCSAHYPSAWDELCSDEFVPPNVDLRPDQIKDGEIVQFTVVGSTQKEQIFSQDIEECQNLQEQVYQVHLPFRCDSSDGSNHIIQQQGICNLPEYHHNHQNQPQQNHPQLQNHQQQNTQSAMQGIAISINHQAGSHLSTPCCSAASSSASSSSSPMDVTTSSSRSGCFDNEGQNNQNTISNSSMLSSTATTTTTNFSSVMISGSLCSVPQHMLQQQQQQQHHHEHHEEHHQHHHQQQYQHRPKHQQYVPFLPPSTAKTALAAQS</sequence>
<evidence type="ECO:0000256" key="7">
    <source>
        <dbReference type="ARBA" id="ARBA00023155"/>
    </source>
</evidence>
<dbReference type="PANTHER" id="PTHR24208:SF166">
    <property type="entry name" value="LIM HOMEOBOX TRANSCRIPTION FACTOR 1 ALPHA, ISOFORM B"/>
    <property type="match status" value="1"/>
</dbReference>
<dbReference type="GO" id="GO:0030182">
    <property type="term" value="P:neuron differentiation"/>
    <property type="evidence" value="ECO:0007669"/>
    <property type="project" value="TreeGrafter"/>
</dbReference>
<evidence type="ECO:0000313" key="15">
    <source>
        <dbReference type="EMBL" id="RUS83136.1"/>
    </source>
</evidence>
<dbReference type="Gene3D" id="2.10.110.10">
    <property type="entry name" value="Cysteine Rich Protein"/>
    <property type="match status" value="2"/>
</dbReference>
<dbReference type="InterPro" id="IPR001781">
    <property type="entry name" value="Znf_LIM"/>
</dbReference>
<feature type="compositionally biased region" description="Low complexity" evidence="12">
    <location>
        <begin position="493"/>
        <end position="502"/>
    </location>
</feature>
<dbReference type="Proteomes" id="UP000271974">
    <property type="component" value="Unassembled WGS sequence"/>
</dbReference>
<dbReference type="GO" id="GO:0005634">
    <property type="term" value="C:nucleus"/>
    <property type="evidence" value="ECO:0007669"/>
    <property type="project" value="UniProtKB-SubCell"/>
</dbReference>
<feature type="region of interest" description="Disordered" evidence="12">
    <location>
        <begin position="527"/>
        <end position="566"/>
    </location>
</feature>
<dbReference type="InterPro" id="IPR050453">
    <property type="entry name" value="LIM_Homeobox_TF"/>
</dbReference>
<dbReference type="OrthoDB" id="10068367at2759"/>
<dbReference type="SMART" id="SM00132">
    <property type="entry name" value="LIM"/>
    <property type="match status" value="2"/>
</dbReference>
<dbReference type="GO" id="GO:0000977">
    <property type="term" value="F:RNA polymerase II transcription regulatory region sequence-specific DNA binding"/>
    <property type="evidence" value="ECO:0007669"/>
    <property type="project" value="TreeGrafter"/>
</dbReference>
<dbReference type="EMBL" id="RQTK01000256">
    <property type="protein sequence ID" value="RUS83136.1"/>
    <property type="molecule type" value="Genomic_DNA"/>
</dbReference>
<evidence type="ECO:0000256" key="9">
    <source>
        <dbReference type="PROSITE-ProRule" id="PRU00108"/>
    </source>
</evidence>
<dbReference type="PANTHER" id="PTHR24208">
    <property type="entry name" value="LIM/HOMEOBOX PROTEIN LHX"/>
    <property type="match status" value="1"/>
</dbReference>
<dbReference type="Gene3D" id="1.10.10.60">
    <property type="entry name" value="Homeodomain-like"/>
    <property type="match status" value="1"/>
</dbReference>
<keyword evidence="7 9" id="KW-0371">Homeobox</keyword>
<feature type="compositionally biased region" description="Low complexity" evidence="12">
    <location>
        <begin position="456"/>
        <end position="481"/>
    </location>
</feature>
<dbReference type="InterPro" id="IPR001356">
    <property type="entry name" value="HD"/>
</dbReference>
<evidence type="ECO:0000256" key="12">
    <source>
        <dbReference type="SAM" id="MobiDB-lite"/>
    </source>
</evidence>
<keyword evidence="16" id="KW-1185">Reference proteome</keyword>
<feature type="domain" description="LIM zinc-binding" evidence="13">
    <location>
        <begin position="61"/>
        <end position="119"/>
    </location>
</feature>
<evidence type="ECO:0000256" key="5">
    <source>
        <dbReference type="ARBA" id="ARBA00023038"/>
    </source>
</evidence>
<accession>A0A433TNQ5</accession>
<feature type="region of interest" description="Disordered" evidence="12">
    <location>
        <begin position="410"/>
        <end position="436"/>
    </location>
</feature>
<evidence type="ECO:0000256" key="2">
    <source>
        <dbReference type="ARBA" id="ARBA00022723"/>
    </source>
</evidence>
<reference evidence="15 16" key="1">
    <citation type="submission" date="2019-01" db="EMBL/GenBank/DDBJ databases">
        <title>A draft genome assembly of the solar-powered sea slug Elysia chlorotica.</title>
        <authorList>
            <person name="Cai H."/>
            <person name="Li Q."/>
            <person name="Fang X."/>
            <person name="Li J."/>
            <person name="Curtis N.E."/>
            <person name="Altenburger A."/>
            <person name="Shibata T."/>
            <person name="Feng M."/>
            <person name="Maeda T."/>
            <person name="Schwartz J.A."/>
            <person name="Shigenobu S."/>
            <person name="Lundholm N."/>
            <person name="Nishiyama T."/>
            <person name="Yang H."/>
            <person name="Hasebe M."/>
            <person name="Li S."/>
            <person name="Pierce S.K."/>
            <person name="Wang J."/>
        </authorList>
    </citation>
    <scope>NUCLEOTIDE SEQUENCE [LARGE SCALE GENOMIC DNA]</scope>
    <source>
        <strain evidence="15">EC2010</strain>
        <tissue evidence="15">Whole organism of an adult</tissue>
    </source>
</reference>
<keyword evidence="6 9" id="KW-0238">DNA-binding</keyword>